<proteinExistence type="predicted"/>
<accession>A0A6J7HUM1</accession>
<reference evidence="1" key="1">
    <citation type="submission" date="2020-05" db="EMBL/GenBank/DDBJ databases">
        <authorList>
            <person name="Chiriac C."/>
            <person name="Salcher M."/>
            <person name="Ghai R."/>
            <person name="Kavagutti S V."/>
        </authorList>
    </citation>
    <scope>NUCLEOTIDE SEQUENCE</scope>
</reference>
<name>A0A6J7HUM1_9ZZZZ</name>
<dbReference type="EMBL" id="CAFBLX010000388">
    <property type="protein sequence ID" value="CAB4923508.1"/>
    <property type="molecule type" value="Genomic_DNA"/>
</dbReference>
<gene>
    <name evidence="1" type="ORF">UFOPK3472_03702</name>
</gene>
<dbReference type="AlphaFoldDB" id="A0A6J7HUM1"/>
<organism evidence="1">
    <name type="scientific">freshwater metagenome</name>
    <dbReference type="NCBI Taxonomy" id="449393"/>
    <lineage>
        <taxon>unclassified sequences</taxon>
        <taxon>metagenomes</taxon>
        <taxon>ecological metagenomes</taxon>
    </lineage>
</organism>
<sequence length="162" mass="16836">MARSGTRVPNAAPMRVAARVAASESPPRTKKLASTAGSSILNVSAKIPRMTPCANVRAVAESVSVSARAGEVNAATSTLPLAVNGIRSTRVMAAGTIVRGRRPNSHRAASCSPNPTTHARILFSRTTTTAPLTSGCNRSADSMSPSSIRTPRICTCASRRPR</sequence>
<protein>
    <submittedName>
        <fullName evidence="1">Unannotated protein</fullName>
    </submittedName>
</protein>
<evidence type="ECO:0000313" key="1">
    <source>
        <dbReference type="EMBL" id="CAB4923508.1"/>
    </source>
</evidence>